<dbReference type="InterPro" id="IPR050469">
    <property type="entry name" value="Diguanylate_Cyclase"/>
</dbReference>
<dbReference type="CDD" id="cd01949">
    <property type="entry name" value="GGDEF"/>
    <property type="match status" value="1"/>
</dbReference>
<dbReference type="FunFam" id="3.30.70.270:FF:000001">
    <property type="entry name" value="Diguanylate cyclase domain protein"/>
    <property type="match status" value="1"/>
</dbReference>
<dbReference type="SMART" id="SM00028">
    <property type="entry name" value="TPR"/>
    <property type="match status" value="6"/>
</dbReference>
<evidence type="ECO:0000313" key="7">
    <source>
        <dbReference type="EMBL" id="PRO74979.1"/>
    </source>
</evidence>
<evidence type="ECO:0000259" key="6">
    <source>
        <dbReference type="PROSITE" id="PS50887"/>
    </source>
</evidence>
<dbReference type="SUPFAM" id="SSF55073">
    <property type="entry name" value="Nucleotide cyclase"/>
    <property type="match status" value="1"/>
</dbReference>
<keyword evidence="5" id="KW-0732">Signal</keyword>
<reference evidence="8" key="1">
    <citation type="journal article" date="2020" name="Int. J. Syst. Evol. Microbiol.">
        <title>Alteromonas alba sp. nov., a marine bacterium isolated from the seawater of the West Pacific Ocean.</title>
        <authorList>
            <person name="Sun C."/>
            <person name="Wu Y.-H."/>
            <person name="Xamxidin M."/>
            <person name="Cheng H."/>
            <person name="Xu X.-W."/>
        </authorList>
    </citation>
    <scope>NUCLEOTIDE SEQUENCE [LARGE SCALE GENOMIC DNA]</scope>
    <source>
        <strain evidence="8">190</strain>
    </source>
</reference>
<feature type="transmembrane region" description="Helical" evidence="4">
    <location>
        <begin position="434"/>
        <end position="453"/>
    </location>
</feature>
<dbReference type="PROSITE" id="PS50887">
    <property type="entry name" value="GGDEF"/>
    <property type="match status" value="1"/>
</dbReference>
<dbReference type="Gene3D" id="1.25.40.10">
    <property type="entry name" value="Tetratricopeptide repeat domain"/>
    <property type="match status" value="2"/>
</dbReference>
<dbReference type="EC" id="2.7.7.65" evidence="2"/>
<dbReference type="Pfam" id="PF00990">
    <property type="entry name" value="GGDEF"/>
    <property type="match status" value="1"/>
</dbReference>
<dbReference type="InterPro" id="IPR043128">
    <property type="entry name" value="Rev_trsase/Diguanyl_cyclase"/>
</dbReference>
<dbReference type="SUPFAM" id="SSF48452">
    <property type="entry name" value="TPR-like"/>
    <property type="match status" value="2"/>
</dbReference>
<keyword evidence="4" id="KW-0472">Membrane</keyword>
<dbReference type="EMBL" id="PVNP01000026">
    <property type="protein sequence ID" value="PRO74979.1"/>
    <property type="molecule type" value="Genomic_DNA"/>
</dbReference>
<keyword evidence="4" id="KW-1133">Transmembrane helix</keyword>
<evidence type="ECO:0000256" key="2">
    <source>
        <dbReference type="ARBA" id="ARBA00012528"/>
    </source>
</evidence>
<feature type="chain" id="PRO_5015611268" description="diguanylate cyclase" evidence="5">
    <location>
        <begin position="22"/>
        <end position="713"/>
    </location>
</feature>
<gene>
    <name evidence="7" type="ORF">C6Y40_03435</name>
</gene>
<feature type="coiled-coil region" evidence="3">
    <location>
        <begin position="250"/>
        <end position="277"/>
    </location>
</feature>
<feature type="domain" description="GGDEF" evidence="6">
    <location>
        <begin position="533"/>
        <end position="672"/>
    </location>
</feature>
<dbReference type="OrthoDB" id="9813903at2"/>
<keyword evidence="4" id="KW-0812">Transmembrane</keyword>
<feature type="coiled-coil region" evidence="3">
    <location>
        <begin position="463"/>
        <end position="490"/>
    </location>
</feature>
<comment type="cofactor">
    <cofactor evidence="1">
        <name>Mg(2+)</name>
        <dbReference type="ChEBI" id="CHEBI:18420"/>
    </cofactor>
</comment>
<dbReference type="RefSeq" id="WP_105933352.1">
    <property type="nucleotide sequence ID" value="NZ_PVNP01000026.1"/>
</dbReference>
<accession>A0A2S9VEU9</accession>
<dbReference type="InterPro" id="IPR019734">
    <property type="entry name" value="TPR_rpt"/>
</dbReference>
<dbReference type="Proteomes" id="UP000238949">
    <property type="component" value="Unassembled WGS sequence"/>
</dbReference>
<sequence length="713" mass="81177">MMLNRVGLLLSLLCCSVPGFAHSVRHVSMDGHAFYASGFNVEKLVNQGDTQEAERQIREQLALSESEQNQRASATGAHALGHISLIKNNYPLALRQFQRALDFFKGAREPLGMADLYTDIGRTYRVMGLYQSALGYFNLAKDIYHQQGRYDGIALQQLEVGISLRQLGQFESALSQLERALPLLRQENNNQATASTLMQIARVYSEIDKNDEAMLYLQDAAVLIDTLQIKSLQAELDYHLGQVNIQMGHFDNARRHLEQSKEQFNQLEAQCDVAKIDSSLGNILLSQNQPEAGIQLLESKLQQATEYNCTTLLTELHLNLAQAYLGKDQQALTNHIDQGLQQAIERGELLTQARFETVKMQMHEQSENYAAALNALKRQQQLEKQSLEQRRSLALLYLQSQLDVERQAQSLELLNKNQAIQLAKAEQQELEVRMLYASLFAVTLLVFLIWSRFNHSQRSRFLKREVRRRTQELESKNAELENAYIALERASLMDPLTGLYNRQYLNNQLPQEINRAQQAYLLSRECTLTNSPSDMLCFLLDIDNFKHINDTYGHMAGDRILTDLAKVMRSVFRPSDMLIRWGGEEFLAVCRNTNRLEAVALADRLHQGIHDHDFHVSQQHSLHITCSIGFCVLPLYPSEPARLDWDSYFGLLDECLYAAKRSGKDCWIGLTGEKSEAADRPTSRLEEKFDLPPTRVQTSLNHLSAISWAEQSS</sequence>
<feature type="coiled-coil region" evidence="3">
    <location>
        <begin position="370"/>
        <end position="433"/>
    </location>
</feature>
<dbReference type="InterPro" id="IPR000160">
    <property type="entry name" value="GGDEF_dom"/>
</dbReference>
<dbReference type="InterPro" id="IPR029787">
    <property type="entry name" value="Nucleotide_cyclase"/>
</dbReference>
<dbReference type="PANTHER" id="PTHR45138:SF6">
    <property type="entry name" value="DIGUANYLATE CYCLASE DGCN"/>
    <property type="match status" value="1"/>
</dbReference>
<evidence type="ECO:0000256" key="4">
    <source>
        <dbReference type="SAM" id="Phobius"/>
    </source>
</evidence>
<proteinExistence type="predicted"/>
<evidence type="ECO:0000256" key="3">
    <source>
        <dbReference type="SAM" id="Coils"/>
    </source>
</evidence>
<evidence type="ECO:0000256" key="5">
    <source>
        <dbReference type="SAM" id="SignalP"/>
    </source>
</evidence>
<dbReference type="GO" id="GO:1902201">
    <property type="term" value="P:negative regulation of bacterial-type flagellum-dependent cell motility"/>
    <property type="evidence" value="ECO:0007669"/>
    <property type="project" value="TreeGrafter"/>
</dbReference>
<keyword evidence="3" id="KW-0175">Coiled coil</keyword>
<organism evidence="7 8">
    <name type="scientific">Alteromonas alba</name>
    <dbReference type="NCBI Taxonomy" id="2079529"/>
    <lineage>
        <taxon>Bacteria</taxon>
        <taxon>Pseudomonadati</taxon>
        <taxon>Pseudomonadota</taxon>
        <taxon>Gammaproteobacteria</taxon>
        <taxon>Alteromonadales</taxon>
        <taxon>Alteromonadaceae</taxon>
        <taxon>Alteromonas/Salinimonas group</taxon>
        <taxon>Alteromonas</taxon>
    </lineage>
</organism>
<dbReference type="InterPro" id="IPR011990">
    <property type="entry name" value="TPR-like_helical_dom_sf"/>
</dbReference>
<evidence type="ECO:0000256" key="1">
    <source>
        <dbReference type="ARBA" id="ARBA00001946"/>
    </source>
</evidence>
<dbReference type="NCBIfam" id="TIGR00254">
    <property type="entry name" value="GGDEF"/>
    <property type="match status" value="1"/>
</dbReference>
<dbReference type="GO" id="GO:0005886">
    <property type="term" value="C:plasma membrane"/>
    <property type="evidence" value="ECO:0007669"/>
    <property type="project" value="TreeGrafter"/>
</dbReference>
<evidence type="ECO:0000313" key="8">
    <source>
        <dbReference type="Proteomes" id="UP000238949"/>
    </source>
</evidence>
<dbReference type="AlphaFoldDB" id="A0A2S9VEU9"/>
<dbReference type="Pfam" id="PF13424">
    <property type="entry name" value="TPR_12"/>
    <property type="match status" value="1"/>
</dbReference>
<dbReference type="Gene3D" id="3.30.70.270">
    <property type="match status" value="1"/>
</dbReference>
<dbReference type="GO" id="GO:0052621">
    <property type="term" value="F:diguanylate cyclase activity"/>
    <property type="evidence" value="ECO:0007669"/>
    <property type="project" value="UniProtKB-EC"/>
</dbReference>
<dbReference type="PANTHER" id="PTHR45138">
    <property type="entry name" value="REGULATORY COMPONENTS OF SENSORY TRANSDUCTION SYSTEM"/>
    <property type="match status" value="1"/>
</dbReference>
<name>A0A2S9VEU9_9ALTE</name>
<comment type="caution">
    <text evidence="7">The sequence shown here is derived from an EMBL/GenBank/DDBJ whole genome shotgun (WGS) entry which is preliminary data.</text>
</comment>
<feature type="signal peptide" evidence="5">
    <location>
        <begin position="1"/>
        <end position="21"/>
    </location>
</feature>
<keyword evidence="8" id="KW-1185">Reference proteome</keyword>
<dbReference type="SMART" id="SM00267">
    <property type="entry name" value="GGDEF"/>
    <property type="match status" value="1"/>
</dbReference>
<dbReference type="GO" id="GO:0043709">
    <property type="term" value="P:cell adhesion involved in single-species biofilm formation"/>
    <property type="evidence" value="ECO:0007669"/>
    <property type="project" value="TreeGrafter"/>
</dbReference>
<protein>
    <recommendedName>
        <fullName evidence="2">diguanylate cyclase</fullName>
        <ecNumber evidence="2">2.7.7.65</ecNumber>
    </recommendedName>
</protein>